<dbReference type="EMBL" id="JAGGLR010000032">
    <property type="protein sequence ID" value="MBP2067582.1"/>
    <property type="molecule type" value="Genomic_DNA"/>
</dbReference>
<evidence type="ECO:0000313" key="2">
    <source>
        <dbReference type="EMBL" id="MBP2067582.1"/>
    </source>
</evidence>
<organism evidence="2 3">
    <name type="scientific">Streptomyces iranensis</name>
    <dbReference type="NCBI Taxonomy" id="576784"/>
    <lineage>
        <taxon>Bacteria</taxon>
        <taxon>Bacillati</taxon>
        <taxon>Actinomycetota</taxon>
        <taxon>Actinomycetes</taxon>
        <taxon>Kitasatosporales</taxon>
        <taxon>Streptomycetaceae</taxon>
        <taxon>Streptomyces</taxon>
        <taxon>Streptomyces violaceusniger group</taxon>
    </lineage>
</organism>
<keyword evidence="3" id="KW-1185">Reference proteome</keyword>
<dbReference type="Proteomes" id="UP000756710">
    <property type="component" value="Unassembled WGS sequence"/>
</dbReference>
<reference evidence="2 3" key="1">
    <citation type="submission" date="2021-03" db="EMBL/GenBank/DDBJ databases">
        <title>Genomic Encyclopedia of Type Strains, Phase IV (KMG-IV): sequencing the most valuable type-strain genomes for metagenomic binning, comparative biology and taxonomic classification.</title>
        <authorList>
            <person name="Goeker M."/>
        </authorList>
    </citation>
    <scope>NUCLEOTIDE SEQUENCE [LARGE SCALE GENOMIC DNA]</scope>
    <source>
        <strain evidence="2 3">DSM 41954</strain>
    </source>
</reference>
<dbReference type="SUPFAM" id="SSF52980">
    <property type="entry name" value="Restriction endonuclease-like"/>
    <property type="match status" value="1"/>
</dbReference>
<protein>
    <recommendedName>
        <fullName evidence="4">Restriction endonuclease</fullName>
    </recommendedName>
</protein>
<accession>A0ABS4N6G6</accession>
<evidence type="ECO:0000256" key="1">
    <source>
        <dbReference type="SAM" id="MobiDB-lite"/>
    </source>
</evidence>
<feature type="region of interest" description="Disordered" evidence="1">
    <location>
        <begin position="1"/>
        <end position="24"/>
    </location>
</feature>
<name>A0ABS4N6G6_9ACTN</name>
<dbReference type="RefSeq" id="WP_245389091.1">
    <property type="nucleotide sequence ID" value="NZ_CP136563.1"/>
</dbReference>
<sequence length="236" mass="26373">MPGTGGWRRHENTGRAGAGAGLRPHQADRVQRVITEAALRGYLLEEVLAWLLRSSGYEVLTAKDDQDKKPWRVLEERNHGLVVRGRGAWHQADTLGEFRYVPPFSLPVRLFVEAKFTQNRVRLPTIRNGHGVVHDVNENVMTTVAAASGSPRRPRTRYRYSYAIFSTSGFTQDAQEFALAHQISLVDLSMPDFAKLRTLVSDTAEAVHAAIGGLLRREWEVVAEWSAGTDCVDQVL</sequence>
<dbReference type="InterPro" id="IPR011335">
    <property type="entry name" value="Restrct_endonuc-II-like"/>
</dbReference>
<evidence type="ECO:0000313" key="3">
    <source>
        <dbReference type="Proteomes" id="UP000756710"/>
    </source>
</evidence>
<comment type="caution">
    <text evidence="2">The sequence shown here is derived from an EMBL/GenBank/DDBJ whole genome shotgun (WGS) entry which is preliminary data.</text>
</comment>
<proteinExistence type="predicted"/>
<evidence type="ECO:0008006" key="4">
    <source>
        <dbReference type="Google" id="ProtNLM"/>
    </source>
</evidence>
<gene>
    <name evidence="2" type="ORF">J2Z30_008649</name>
</gene>